<sequence length="284" mass="32687">MKNIIVLLLAFIAYANVGFCQEKGLFYEISGNGLVAPSYLFGTIHLICEEDFYLGQQVLEKVKSSQNLVLEINLDDPNMMQVVFSNINNPSGEKITDYLNDDQFDATQAFLKENASVDINMMKSMRPFMLLSMLYPKILDCETKAYELELMKIAKQNEISIRGLESIEDQLAVFENIPLEEQYKNLYDYVLDFEKGRRDFLQLIETYRSKDIERMVEMVSESPEYKNYQGILLDDRNHNWLSPMMAMMKEGNMFFAVGAGHLGGENGMVNLLRKEGYTVTVLEE</sequence>
<evidence type="ECO:0000313" key="1">
    <source>
        <dbReference type="EMBL" id="KEO72862.1"/>
    </source>
</evidence>
<dbReference type="OrthoDB" id="9798714at2"/>
<dbReference type="Pfam" id="PF01963">
    <property type="entry name" value="TraB_PrgY_gumN"/>
    <property type="match status" value="1"/>
</dbReference>
<proteinExistence type="predicted"/>
<keyword evidence="2" id="KW-1185">Reference proteome</keyword>
<evidence type="ECO:0000313" key="2">
    <source>
        <dbReference type="Proteomes" id="UP000027821"/>
    </source>
</evidence>
<dbReference type="RefSeq" id="WP_035075860.1">
    <property type="nucleotide sequence ID" value="NZ_JMIH01000023.1"/>
</dbReference>
<organism evidence="1 2">
    <name type="scientific">Anditalea andensis</name>
    <dbReference type="NCBI Taxonomy" id="1048983"/>
    <lineage>
        <taxon>Bacteria</taxon>
        <taxon>Pseudomonadati</taxon>
        <taxon>Bacteroidota</taxon>
        <taxon>Cytophagia</taxon>
        <taxon>Cytophagales</taxon>
        <taxon>Cytophagaceae</taxon>
        <taxon>Anditalea</taxon>
    </lineage>
</organism>
<accession>A0A074LGE3</accession>
<comment type="caution">
    <text evidence="1">The sequence shown here is derived from an EMBL/GenBank/DDBJ whole genome shotgun (WGS) entry which is preliminary data.</text>
</comment>
<dbReference type="AlphaFoldDB" id="A0A074LGE3"/>
<gene>
    <name evidence="1" type="ORF">EL17_14645</name>
</gene>
<dbReference type="Proteomes" id="UP000027821">
    <property type="component" value="Unassembled WGS sequence"/>
</dbReference>
<dbReference type="eggNOG" id="COG3735">
    <property type="taxonomic scope" value="Bacteria"/>
</dbReference>
<dbReference type="STRING" id="1048983.EL17_14645"/>
<protein>
    <submittedName>
        <fullName evidence="1">Polysaccharide biosynthesis protein GumN</fullName>
    </submittedName>
</protein>
<dbReference type="CDD" id="cd14789">
    <property type="entry name" value="Tiki"/>
    <property type="match status" value="1"/>
</dbReference>
<dbReference type="InterPro" id="IPR047111">
    <property type="entry name" value="YbaP-like"/>
</dbReference>
<dbReference type="InterPro" id="IPR002816">
    <property type="entry name" value="TraB/PrgY/GumN_fam"/>
</dbReference>
<dbReference type="EMBL" id="JMIH01000023">
    <property type="protein sequence ID" value="KEO72862.1"/>
    <property type="molecule type" value="Genomic_DNA"/>
</dbReference>
<dbReference type="PANTHER" id="PTHR40590:SF1">
    <property type="entry name" value="CYTOPLASMIC PROTEIN"/>
    <property type="match status" value="1"/>
</dbReference>
<name>A0A074LGE3_9BACT</name>
<reference evidence="1 2" key="1">
    <citation type="submission" date="2014-04" db="EMBL/GenBank/DDBJ databases">
        <title>Characterization and application of a salt tolerant electro-active bacterium.</title>
        <authorList>
            <person name="Yang L."/>
            <person name="Wei S."/>
            <person name="Tay Q.X.M."/>
        </authorList>
    </citation>
    <scope>NUCLEOTIDE SEQUENCE [LARGE SCALE GENOMIC DNA]</scope>
    <source>
        <strain evidence="1 2">LY1</strain>
    </source>
</reference>
<dbReference type="PANTHER" id="PTHR40590">
    <property type="entry name" value="CYTOPLASMIC PROTEIN-RELATED"/>
    <property type="match status" value="1"/>
</dbReference>